<protein>
    <submittedName>
        <fullName evidence="4">Predicted protein</fullName>
    </submittedName>
</protein>
<dbReference type="Proteomes" id="UP000001194">
    <property type="component" value="Unassembled WGS sequence"/>
</dbReference>
<evidence type="ECO:0000256" key="1">
    <source>
        <dbReference type="ARBA" id="ARBA00022490"/>
    </source>
</evidence>
<dbReference type="InterPro" id="IPR019382">
    <property type="entry name" value="eIF3l"/>
</dbReference>
<dbReference type="AlphaFoldDB" id="B0D800"/>
<evidence type="ECO:0000313" key="4">
    <source>
        <dbReference type="EMBL" id="EDR09730.1"/>
    </source>
</evidence>
<sequence>MQSTVNKLSLVIGNYGQNDHYEDSHIPQPQIDESMLIAMQQHMAQQAAFSQIPDVVKGLIVHFHQPVLENNLAELIAPLINDDSIFLVLYRELCYRHVYSRLQLNLDDRFHSYENSCKLFNYLLNSEGPCTGDLFDVCGCEAYTVGRLEGFKSLLNISSRKHVVRGGVTNGHQWIFLILKLYEDGNGGKFFQSHAINLFMDDEGGICRLRTSLITAIIAHWIQHSHEEFSDDISDFFMQE</sequence>
<dbReference type="GeneID" id="6075534"/>
<evidence type="ECO:0000256" key="2">
    <source>
        <dbReference type="ARBA" id="ARBA00022540"/>
    </source>
</evidence>
<dbReference type="EMBL" id="DS547099">
    <property type="protein sequence ID" value="EDR09730.1"/>
    <property type="molecule type" value="Genomic_DNA"/>
</dbReference>
<dbReference type="GO" id="GO:0005852">
    <property type="term" value="C:eukaryotic translation initiation factor 3 complex"/>
    <property type="evidence" value="ECO:0007669"/>
    <property type="project" value="InterPro"/>
</dbReference>
<keyword evidence="1" id="KW-0963">Cytoplasm</keyword>
<dbReference type="RefSeq" id="XP_001880079.1">
    <property type="nucleotide sequence ID" value="XM_001880044.1"/>
</dbReference>
<accession>B0D800</accession>
<reference evidence="4 5" key="1">
    <citation type="journal article" date="2008" name="Nature">
        <title>The genome of Laccaria bicolor provides insights into mycorrhizal symbiosis.</title>
        <authorList>
            <person name="Martin F."/>
            <person name="Aerts A."/>
            <person name="Ahren D."/>
            <person name="Brun A."/>
            <person name="Danchin E.G.J."/>
            <person name="Duchaussoy F."/>
            <person name="Gibon J."/>
            <person name="Kohler A."/>
            <person name="Lindquist E."/>
            <person name="Pereda V."/>
            <person name="Salamov A."/>
            <person name="Shapiro H.J."/>
            <person name="Wuyts J."/>
            <person name="Blaudez D."/>
            <person name="Buee M."/>
            <person name="Brokstein P."/>
            <person name="Canbaeck B."/>
            <person name="Cohen D."/>
            <person name="Courty P.E."/>
            <person name="Coutinho P.M."/>
            <person name="Delaruelle C."/>
            <person name="Detter J.C."/>
            <person name="Deveau A."/>
            <person name="DiFazio S."/>
            <person name="Duplessis S."/>
            <person name="Fraissinet-Tachet L."/>
            <person name="Lucic E."/>
            <person name="Frey-Klett P."/>
            <person name="Fourrey C."/>
            <person name="Feussner I."/>
            <person name="Gay G."/>
            <person name="Grimwood J."/>
            <person name="Hoegger P.J."/>
            <person name="Jain P."/>
            <person name="Kilaru S."/>
            <person name="Labbe J."/>
            <person name="Lin Y.C."/>
            <person name="Legue V."/>
            <person name="Le Tacon F."/>
            <person name="Marmeisse R."/>
            <person name="Melayah D."/>
            <person name="Montanini B."/>
            <person name="Muratet M."/>
            <person name="Nehls U."/>
            <person name="Niculita-Hirzel H."/>
            <person name="Oudot-Le Secq M.P."/>
            <person name="Peter M."/>
            <person name="Quesneville H."/>
            <person name="Rajashekar B."/>
            <person name="Reich M."/>
            <person name="Rouhier N."/>
            <person name="Schmutz J."/>
            <person name="Yin T."/>
            <person name="Chalot M."/>
            <person name="Henrissat B."/>
            <person name="Kuees U."/>
            <person name="Lucas S."/>
            <person name="Van de Peer Y."/>
            <person name="Podila G.K."/>
            <person name="Polle A."/>
            <person name="Pukkila P.J."/>
            <person name="Richardson P.M."/>
            <person name="Rouze P."/>
            <person name="Sanders I.R."/>
            <person name="Stajich J.E."/>
            <person name="Tunlid A."/>
            <person name="Tuskan G."/>
            <person name="Grigoriev I.V."/>
        </authorList>
    </citation>
    <scope>NUCLEOTIDE SEQUENCE [LARGE SCALE GENOMIC DNA]</scope>
    <source>
        <strain evidence="5">S238N-H82 / ATCC MYA-4686</strain>
    </source>
</reference>
<evidence type="ECO:0000256" key="3">
    <source>
        <dbReference type="ARBA" id="ARBA00022917"/>
    </source>
</evidence>
<dbReference type="PANTHER" id="PTHR13242">
    <property type="entry name" value="EUKARYOTIC TRANSLATION INITIATION FACTOR 3"/>
    <property type="match status" value="1"/>
</dbReference>
<keyword evidence="3" id="KW-0648">Protein biosynthesis</keyword>
<dbReference type="PANTHER" id="PTHR13242:SF0">
    <property type="entry name" value="EUKARYOTIC TRANSLATION INITIATION FACTOR 3 SUBUNIT L"/>
    <property type="match status" value="1"/>
</dbReference>
<dbReference type="STRING" id="486041.B0D800"/>
<evidence type="ECO:0000313" key="5">
    <source>
        <dbReference type="Proteomes" id="UP000001194"/>
    </source>
</evidence>
<dbReference type="InParanoid" id="B0D800"/>
<gene>
    <name evidence="4" type="ORF">LACBIDRAFT_319156</name>
</gene>
<dbReference type="OrthoDB" id="15082at2759"/>
<keyword evidence="5" id="KW-1185">Reference proteome</keyword>
<keyword evidence="2" id="KW-0396">Initiation factor</keyword>
<dbReference type="HOGENOM" id="CLU_1156563_0_0_1"/>
<organism evidence="5">
    <name type="scientific">Laccaria bicolor (strain S238N-H82 / ATCC MYA-4686)</name>
    <name type="common">Bicoloured deceiver</name>
    <name type="synonym">Laccaria laccata var. bicolor</name>
    <dbReference type="NCBI Taxonomy" id="486041"/>
    <lineage>
        <taxon>Eukaryota</taxon>
        <taxon>Fungi</taxon>
        <taxon>Dikarya</taxon>
        <taxon>Basidiomycota</taxon>
        <taxon>Agaricomycotina</taxon>
        <taxon>Agaricomycetes</taxon>
        <taxon>Agaricomycetidae</taxon>
        <taxon>Agaricales</taxon>
        <taxon>Agaricineae</taxon>
        <taxon>Hydnangiaceae</taxon>
        <taxon>Laccaria</taxon>
    </lineage>
</organism>
<name>B0D800_LACBS</name>
<proteinExistence type="predicted"/>
<dbReference type="GO" id="GO:0003743">
    <property type="term" value="F:translation initiation factor activity"/>
    <property type="evidence" value="ECO:0007669"/>
    <property type="project" value="UniProtKB-KW"/>
</dbReference>
<dbReference type="KEGG" id="lbc:LACBIDRAFT_319156"/>